<evidence type="ECO:0000259" key="2">
    <source>
        <dbReference type="PROSITE" id="PS50125"/>
    </source>
</evidence>
<dbReference type="GO" id="GO:0004016">
    <property type="term" value="F:adenylate cyclase activity"/>
    <property type="evidence" value="ECO:0007669"/>
    <property type="project" value="UniProtKB-ARBA"/>
</dbReference>
<evidence type="ECO:0000313" key="4">
    <source>
        <dbReference type="Proteomes" id="UP001055804"/>
    </source>
</evidence>
<dbReference type="Pfam" id="PF00211">
    <property type="entry name" value="Guanylate_cyc"/>
    <property type="match status" value="1"/>
</dbReference>
<keyword evidence="1" id="KW-1133">Transmembrane helix</keyword>
<dbReference type="SMART" id="SM01080">
    <property type="entry name" value="CHASE2"/>
    <property type="match status" value="1"/>
</dbReference>
<dbReference type="RefSeq" id="WP_269333845.1">
    <property type="nucleotide sequence ID" value="NZ_JAMZFT010000004.1"/>
</dbReference>
<dbReference type="SMART" id="SM00044">
    <property type="entry name" value="CYCc"/>
    <property type="match status" value="1"/>
</dbReference>
<accession>A0A9J6PEN4</accession>
<dbReference type="PANTHER" id="PTHR43081:SF1">
    <property type="entry name" value="ADENYLATE CYCLASE, TERMINAL-DIFFERENTIATION SPECIFIC"/>
    <property type="match status" value="1"/>
</dbReference>
<dbReference type="InterPro" id="IPR029787">
    <property type="entry name" value="Nucleotide_cyclase"/>
</dbReference>
<dbReference type="PROSITE" id="PS50125">
    <property type="entry name" value="GUANYLATE_CYCLASE_2"/>
    <property type="match status" value="1"/>
</dbReference>
<keyword evidence="1" id="KW-0812">Transmembrane</keyword>
<protein>
    <submittedName>
        <fullName evidence="3">Adenylate/guanylate cyclase domain-containing protein</fullName>
    </submittedName>
</protein>
<feature type="domain" description="Guanylate cyclase" evidence="2">
    <location>
        <begin position="502"/>
        <end position="631"/>
    </location>
</feature>
<dbReference type="EMBL" id="JAMZFT010000004">
    <property type="protein sequence ID" value="MCP1337885.1"/>
    <property type="molecule type" value="Genomic_DNA"/>
</dbReference>
<dbReference type="PANTHER" id="PTHR43081">
    <property type="entry name" value="ADENYLATE CYCLASE, TERMINAL-DIFFERENTIATION SPECIFIC-RELATED"/>
    <property type="match status" value="1"/>
</dbReference>
<dbReference type="AlphaFoldDB" id="A0A9J6PEN4"/>
<evidence type="ECO:0000256" key="1">
    <source>
        <dbReference type="SAM" id="Phobius"/>
    </source>
</evidence>
<dbReference type="Proteomes" id="UP001055804">
    <property type="component" value="Unassembled WGS sequence"/>
</dbReference>
<feature type="transmembrane region" description="Helical" evidence="1">
    <location>
        <begin position="412"/>
        <end position="431"/>
    </location>
</feature>
<dbReference type="CDD" id="cd07302">
    <property type="entry name" value="CHD"/>
    <property type="match status" value="1"/>
</dbReference>
<feature type="transmembrane region" description="Helical" evidence="1">
    <location>
        <begin position="443"/>
        <end position="461"/>
    </location>
</feature>
<dbReference type="SUPFAM" id="SSF55073">
    <property type="entry name" value="Nucleotide cyclase"/>
    <property type="match status" value="1"/>
</dbReference>
<keyword evidence="4" id="KW-1185">Reference proteome</keyword>
<dbReference type="GO" id="GO:0009190">
    <property type="term" value="P:cyclic nucleotide biosynthetic process"/>
    <property type="evidence" value="ECO:0007669"/>
    <property type="project" value="InterPro"/>
</dbReference>
<name>A0A9J6PEN4_9PROT</name>
<dbReference type="Pfam" id="PF05226">
    <property type="entry name" value="CHASE2"/>
    <property type="match status" value="1"/>
</dbReference>
<dbReference type="InterPro" id="IPR050697">
    <property type="entry name" value="Adenylyl/Guanylyl_Cyclase_3/4"/>
</dbReference>
<dbReference type="Gene3D" id="3.30.70.1230">
    <property type="entry name" value="Nucleotide cyclase"/>
    <property type="match status" value="1"/>
</dbReference>
<gene>
    <name evidence="3" type="ORF">NJQ99_15795</name>
</gene>
<proteinExistence type="predicted"/>
<dbReference type="GO" id="GO:0035556">
    <property type="term" value="P:intracellular signal transduction"/>
    <property type="evidence" value="ECO:0007669"/>
    <property type="project" value="InterPro"/>
</dbReference>
<comment type="caution">
    <text evidence="3">The sequence shown here is derived from an EMBL/GenBank/DDBJ whole genome shotgun (WGS) entry which is preliminary data.</text>
</comment>
<reference evidence="3" key="1">
    <citation type="submission" date="2022-06" db="EMBL/GenBank/DDBJ databases">
        <title>Isolation and Genomics of Futiania mangrovii gen. nov., sp. nov., a Rare and Metabolically-versatile member in the Class Alphaproteobacteria.</title>
        <authorList>
            <person name="Liu L."/>
            <person name="Huang W.-C."/>
            <person name="Pan J."/>
            <person name="Li J."/>
            <person name="Huang Y."/>
            <person name="Du H."/>
            <person name="Liu Y."/>
            <person name="Li M."/>
        </authorList>
    </citation>
    <scope>NUCLEOTIDE SEQUENCE</scope>
    <source>
        <strain evidence="3">FT118</strain>
    </source>
</reference>
<dbReference type="InterPro" id="IPR001054">
    <property type="entry name" value="A/G_cyclase"/>
</dbReference>
<organism evidence="3 4">
    <name type="scientific">Futiania mangrovi</name>
    <dbReference type="NCBI Taxonomy" id="2959716"/>
    <lineage>
        <taxon>Bacteria</taxon>
        <taxon>Pseudomonadati</taxon>
        <taxon>Pseudomonadota</taxon>
        <taxon>Alphaproteobacteria</taxon>
        <taxon>Futianiales</taxon>
        <taxon>Futianiaceae</taxon>
        <taxon>Futiania</taxon>
    </lineage>
</organism>
<keyword evidence="1" id="KW-0472">Membrane</keyword>
<evidence type="ECO:0000313" key="3">
    <source>
        <dbReference type="EMBL" id="MCP1337885.1"/>
    </source>
</evidence>
<dbReference type="InterPro" id="IPR007890">
    <property type="entry name" value="CHASE2"/>
</dbReference>
<sequence length="754" mass="81940">MHSITFSVATILLGVGLLISPVGTFIEREFGLGWLFMMRGPAAPPPEVAVVGINSRSGPDLGLARLPRFWPRSLHGTLVRRSMEAGAEAMVFDMDFSQPKDPIDDLLFADAVRAAGSVVLFERLDGHNERLVSGNNVERWVWVETSQPPVEPLAEAARAYAPFPLPKIEKSSFQFWAFKPSADDTPTTAAVAVQLEMLAHHQAWRDMLDRAGVPSDLAPQAGALKAPGTIRDYMKGLRKYFLGKPFLGQHIRDLAQSATLTPEARNAVLILTALYAGPDERYTNYYGPPGTIPTLGYQDVVSVEDLGGTPEAEASEARTRVEDNARALAGRTVFVGYSDLYSPDQPDRFYTVFTSDRGIDLSGLEIMATSFANLLTDRTIDLPPAWLSLLIVTLLGLAASQLLFWPSAYIGIPLVLAVGAAYAYGAAHVFARDALWLPMVTPLAVQIPFVIVAGLLGQYLMERRQKLRVGAAMSQYLPEHLVKELTQGRVDTASLNQVVHGVCLATDMSGFSTISEKKSPKELAAFMNAYFEAIAQALKRCNVDVTEFHADTIMCAWIGEPEDPDVRRNASRAALEVVRAIETFAADDPDVRLTARVGLQDGPFYLGHTGGGGRMSYSILGDPANSAARLEGLNKKLGTRILAAATVVEGLDDFTMRPMGRFGVVGKAKPVPVVEIVVPEATPETDSESLRQGFAAGLAAFAAERWDEARAAFEALAERYPADRAIALYLDVSRRYAQGEVPPEDPTTLTMTEK</sequence>
<feature type="transmembrane region" description="Helical" evidence="1">
    <location>
        <begin position="385"/>
        <end position="405"/>
    </location>
</feature>